<reference evidence="3" key="1">
    <citation type="journal article" date="2019" name="Int. J. Syst. Evol. Microbiol.">
        <title>The Global Catalogue of Microorganisms (GCM) 10K type strain sequencing project: providing services to taxonomists for standard genome sequencing and annotation.</title>
        <authorList>
            <consortium name="The Broad Institute Genomics Platform"/>
            <consortium name="The Broad Institute Genome Sequencing Center for Infectious Disease"/>
            <person name="Wu L."/>
            <person name="Ma J."/>
        </authorList>
    </citation>
    <scope>NUCLEOTIDE SEQUENCE [LARGE SCALE GENOMIC DNA]</scope>
    <source>
        <strain evidence="3">2902at01</strain>
    </source>
</reference>
<keyword evidence="1" id="KW-0812">Transmembrane</keyword>
<dbReference type="CDD" id="cd11586">
    <property type="entry name" value="VbhA_like"/>
    <property type="match status" value="1"/>
</dbReference>
<evidence type="ECO:0000313" key="2">
    <source>
        <dbReference type="EMBL" id="MFC4108487.1"/>
    </source>
</evidence>
<feature type="transmembrane region" description="Helical" evidence="1">
    <location>
        <begin position="28"/>
        <end position="50"/>
    </location>
</feature>
<keyword evidence="1" id="KW-0472">Membrane</keyword>
<gene>
    <name evidence="2" type="ORF">ACFOX0_21450</name>
</gene>
<dbReference type="Proteomes" id="UP001595868">
    <property type="component" value="Unassembled WGS sequence"/>
</dbReference>
<dbReference type="RefSeq" id="WP_377548823.1">
    <property type="nucleotide sequence ID" value="NZ_JBHSBN010000016.1"/>
</dbReference>
<dbReference type="InterPro" id="IPR033788">
    <property type="entry name" value="VbhA-like"/>
</dbReference>
<proteinExistence type="predicted"/>
<protein>
    <submittedName>
        <fullName evidence="2">SHOCT domain-containing protein</fullName>
    </submittedName>
</protein>
<keyword evidence="3" id="KW-1185">Reference proteome</keyword>
<evidence type="ECO:0000313" key="3">
    <source>
        <dbReference type="Proteomes" id="UP001595868"/>
    </source>
</evidence>
<organism evidence="2 3">
    <name type="scientific">Micromonospora zhanjiangensis</name>
    <dbReference type="NCBI Taxonomy" id="1522057"/>
    <lineage>
        <taxon>Bacteria</taxon>
        <taxon>Bacillati</taxon>
        <taxon>Actinomycetota</taxon>
        <taxon>Actinomycetes</taxon>
        <taxon>Micromonosporales</taxon>
        <taxon>Micromonosporaceae</taxon>
        <taxon>Micromonospora</taxon>
    </lineage>
</organism>
<comment type="caution">
    <text evidence="2">The sequence shown here is derived from an EMBL/GenBank/DDBJ whole genome shotgun (WGS) entry which is preliminary data.</text>
</comment>
<dbReference type="EMBL" id="JBHSBN010000016">
    <property type="protein sequence ID" value="MFC4108487.1"/>
    <property type="molecule type" value="Genomic_DNA"/>
</dbReference>
<accession>A0ABV8KRE2</accession>
<sequence>MLAHVASCSAYAVDQPGWGPGCWDGSPGWWLVFPIAFWVIVLSVLGYVLYRRSPKQSARAAAERTLAERYARGEIDTDELLERRNALRDAS</sequence>
<evidence type="ECO:0000256" key="1">
    <source>
        <dbReference type="SAM" id="Phobius"/>
    </source>
</evidence>
<keyword evidence="1" id="KW-1133">Transmembrane helix</keyword>
<name>A0ABV8KRE2_9ACTN</name>